<feature type="transmembrane region" description="Helical" evidence="1">
    <location>
        <begin position="89"/>
        <end position="109"/>
    </location>
</feature>
<comment type="caution">
    <text evidence="2">The sequence shown here is derived from an EMBL/GenBank/DDBJ whole genome shotgun (WGS) entry which is preliminary data.</text>
</comment>
<dbReference type="EMBL" id="LNIX01000002">
    <property type="protein sequence ID" value="OXA61049.1"/>
    <property type="molecule type" value="Genomic_DNA"/>
</dbReference>
<accession>A0A226EU45</accession>
<sequence length="449" mass="50981">MKSLYFKGSVKSLLETFLDFSFLLCISPFRLKSYHIKGCNVEFPTETVKVQQWKLQKVLSGFVALMDIFGATTRIRLSLEKNLDNPVEYFNFMWSIASTLMHVAFYFVLWTKQHHFVKAVEIFRKSFFKRHNNVTKNLPCVGVGYCICCLSLILGIIPSLKGSYLLPDSLINWNINLIFQAHVAHSKFMFFLSNTSFPIGNFNANGTDQSLDDLEIISGIGHILVYTMRYLGAYFIDLFMIMSSVTLWLATRSFIQTAMNLNANLPRCAVTTSPVSVPLDHHQGVSRHGRKINFGEVDGINSEIVDKYADLKCLSDSVNGAMSPIIFCYVFEAIFYYATNLNSIFTAKDWHARLTVTHFLLGCFITFGFSADITRKMDGFRIWLVNGNTNARKSMDQDMLIALVHETQSKTIGISAFGIFTIDYPLIFNIVTTTVTFFLIVVQFVPKPC</sequence>
<feature type="transmembrane region" description="Helical" evidence="1">
    <location>
        <begin position="231"/>
        <end position="250"/>
    </location>
</feature>
<reference evidence="2 3" key="1">
    <citation type="submission" date="2015-12" db="EMBL/GenBank/DDBJ databases">
        <title>The genome of Folsomia candida.</title>
        <authorList>
            <person name="Faddeeva A."/>
            <person name="Derks M.F."/>
            <person name="Anvar Y."/>
            <person name="Smit S."/>
            <person name="Van Straalen N."/>
            <person name="Roelofs D."/>
        </authorList>
    </citation>
    <scope>NUCLEOTIDE SEQUENCE [LARGE SCALE GENOMIC DNA]</scope>
    <source>
        <strain evidence="2 3">VU population</strain>
        <tissue evidence="2">Whole body</tissue>
    </source>
</reference>
<protein>
    <recommendedName>
        <fullName evidence="4">Gustatory receptor</fullName>
    </recommendedName>
</protein>
<dbReference type="Proteomes" id="UP000198287">
    <property type="component" value="Unassembled WGS sequence"/>
</dbReference>
<evidence type="ECO:0008006" key="4">
    <source>
        <dbReference type="Google" id="ProtNLM"/>
    </source>
</evidence>
<keyword evidence="1" id="KW-0472">Membrane</keyword>
<feature type="transmembrane region" description="Helical" evidence="1">
    <location>
        <begin position="426"/>
        <end position="445"/>
    </location>
</feature>
<feature type="transmembrane region" description="Helical" evidence="1">
    <location>
        <begin position="350"/>
        <end position="371"/>
    </location>
</feature>
<organism evidence="2 3">
    <name type="scientific">Folsomia candida</name>
    <name type="common">Springtail</name>
    <dbReference type="NCBI Taxonomy" id="158441"/>
    <lineage>
        <taxon>Eukaryota</taxon>
        <taxon>Metazoa</taxon>
        <taxon>Ecdysozoa</taxon>
        <taxon>Arthropoda</taxon>
        <taxon>Hexapoda</taxon>
        <taxon>Collembola</taxon>
        <taxon>Entomobryomorpha</taxon>
        <taxon>Isotomoidea</taxon>
        <taxon>Isotomidae</taxon>
        <taxon>Proisotominae</taxon>
        <taxon>Folsomia</taxon>
    </lineage>
</organism>
<name>A0A226EU45_FOLCA</name>
<keyword evidence="3" id="KW-1185">Reference proteome</keyword>
<dbReference type="OMA" id="HFANRTQ"/>
<dbReference type="AlphaFoldDB" id="A0A226EU45"/>
<keyword evidence="1" id="KW-0812">Transmembrane</keyword>
<keyword evidence="1" id="KW-1133">Transmembrane helix</keyword>
<evidence type="ECO:0000256" key="1">
    <source>
        <dbReference type="SAM" id="Phobius"/>
    </source>
</evidence>
<evidence type="ECO:0000313" key="3">
    <source>
        <dbReference type="Proteomes" id="UP000198287"/>
    </source>
</evidence>
<gene>
    <name evidence="2" type="ORF">Fcan01_05295</name>
</gene>
<feature type="transmembrane region" description="Helical" evidence="1">
    <location>
        <begin position="317"/>
        <end position="338"/>
    </location>
</feature>
<feature type="transmembrane region" description="Helical" evidence="1">
    <location>
        <begin position="58"/>
        <end position="77"/>
    </location>
</feature>
<feature type="transmembrane region" description="Helical" evidence="1">
    <location>
        <begin position="138"/>
        <end position="160"/>
    </location>
</feature>
<evidence type="ECO:0000313" key="2">
    <source>
        <dbReference type="EMBL" id="OXA61049.1"/>
    </source>
</evidence>
<proteinExistence type="predicted"/>